<dbReference type="Proteomes" id="UP001162029">
    <property type="component" value="Unassembled WGS sequence"/>
</dbReference>
<evidence type="ECO:0000313" key="2">
    <source>
        <dbReference type="Proteomes" id="UP001162029"/>
    </source>
</evidence>
<organism evidence="1 2">
    <name type="scientific">Peronospora destructor</name>
    <dbReference type="NCBI Taxonomy" id="86335"/>
    <lineage>
        <taxon>Eukaryota</taxon>
        <taxon>Sar</taxon>
        <taxon>Stramenopiles</taxon>
        <taxon>Oomycota</taxon>
        <taxon>Peronosporomycetes</taxon>
        <taxon>Peronosporales</taxon>
        <taxon>Peronosporaceae</taxon>
        <taxon>Peronospora</taxon>
    </lineage>
</organism>
<accession>A0AAV0VGS8</accession>
<evidence type="ECO:0000313" key="1">
    <source>
        <dbReference type="EMBL" id="CAI5747085.1"/>
    </source>
</evidence>
<sequence length="111" mass="12301">MDIVGSSISGATILVWGVSFFVRDFSFLSKSEKYFANDDMVYTIRWRYLAGIVVISASAYPFNSARPGAVPLTTSLQVSELAASKGANVLDFREQSPRMKHLQGARKEVEF</sequence>
<dbReference type="AlphaFoldDB" id="A0AAV0VGS8"/>
<comment type="caution">
    <text evidence="1">The sequence shown here is derived from an EMBL/GenBank/DDBJ whole genome shotgun (WGS) entry which is preliminary data.</text>
</comment>
<dbReference type="EMBL" id="CANTFM010002668">
    <property type="protein sequence ID" value="CAI5747085.1"/>
    <property type="molecule type" value="Genomic_DNA"/>
</dbReference>
<gene>
    <name evidence="1" type="ORF">PDE001_LOCUS12019</name>
</gene>
<proteinExistence type="predicted"/>
<reference evidence="1" key="1">
    <citation type="submission" date="2022-12" db="EMBL/GenBank/DDBJ databases">
        <authorList>
            <person name="Webb A."/>
        </authorList>
    </citation>
    <scope>NUCLEOTIDE SEQUENCE</scope>
    <source>
        <strain evidence="1">Pd1</strain>
    </source>
</reference>
<evidence type="ECO:0008006" key="3">
    <source>
        <dbReference type="Google" id="ProtNLM"/>
    </source>
</evidence>
<keyword evidence="2" id="KW-1185">Reference proteome</keyword>
<protein>
    <recommendedName>
        <fullName evidence="3">Rhodanese domain-containing protein</fullName>
    </recommendedName>
</protein>
<name>A0AAV0VGS8_9STRA</name>